<reference evidence="1 2" key="1">
    <citation type="journal article" date="2021" name="Hortic Res">
        <title>High-quality reference genome and annotation aids understanding of berry development for evergreen blueberry (Vaccinium darrowii).</title>
        <authorList>
            <person name="Yu J."/>
            <person name="Hulse-Kemp A.M."/>
            <person name="Babiker E."/>
            <person name="Staton M."/>
        </authorList>
    </citation>
    <scope>NUCLEOTIDE SEQUENCE [LARGE SCALE GENOMIC DNA]</scope>
    <source>
        <strain evidence="2">cv. NJ 8807/NJ 8810</strain>
        <tissue evidence="1">Young leaf</tissue>
    </source>
</reference>
<organism evidence="1 2">
    <name type="scientific">Vaccinium darrowii</name>
    <dbReference type="NCBI Taxonomy" id="229202"/>
    <lineage>
        <taxon>Eukaryota</taxon>
        <taxon>Viridiplantae</taxon>
        <taxon>Streptophyta</taxon>
        <taxon>Embryophyta</taxon>
        <taxon>Tracheophyta</taxon>
        <taxon>Spermatophyta</taxon>
        <taxon>Magnoliopsida</taxon>
        <taxon>eudicotyledons</taxon>
        <taxon>Gunneridae</taxon>
        <taxon>Pentapetalae</taxon>
        <taxon>asterids</taxon>
        <taxon>Ericales</taxon>
        <taxon>Ericaceae</taxon>
        <taxon>Vaccinioideae</taxon>
        <taxon>Vaccinieae</taxon>
        <taxon>Vaccinium</taxon>
    </lineage>
</organism>
<protein>
    <submittedName>
        <fullName evidence="1">Uncharacterized protein</fullName>
    </submittedName>
</protein>
<sequence length="404" mass="44924">MAPKVPPKRLPLEEPPSASSSTEEDEELTDEEEEHQNQEQPKEPAESEPEQESEDEEEEEQVKNDTPKPTSTTTKNPQPKPSSDSDSGSDSDTHSGQTQPSPNASDFTIKPIASKPMNGSPKSKKPTSKPVAKRPLESKKDVNESNKKKTKVAEEEKKSGGGAVNRLWSEDAEVVLLKGMIEFQSKKGIDPSSDASEFHEYIKKLLSVEVSKNQLMDKVRRLKKKFENNAGKGEKGEDPVFSKPHEHKCFGLSKKIWGSGGEKESNEIDGNENGNGKSGSKRARKNVKVNDSLASPKENGKGVVLVEGLKREMKDEEVDKVEDFLSMHPYLKQSLAMEIEMSMKEPVKSFMMGNMSVIGTVKAKELEKKWKNLCLDEAALYLRRVELIKDQTKLVLDAMKASED</sequence>
<evidence type="ECO:0000313" key="1">
    <source>
        <dbReference type="EMBL" id="KAH7860740.1"/>
    </source>
</evidence>
<accession>A0ACB7Z4B6</accession>
<dbReference type="EMBL" id="CM037154">
    <property type="protein sequence ID" value="KAH7860740.1"/>
    <property type="molecule type" value="Genomic_DNA"/>
</dbReference>
<keyword evidence="2" id="KW-1185">Reference proteome</keyword>
<dbReference type="Proteomes" id="UP000828048">
    <property type="component" value="Chromosome 4"/>
</dbReference>
<evidence type="ECO:0000313" key="2">
    <source>
        <dbReference type="Proteomes" id="UP000828048"/>
    </source>
</evidence>
<proteinExistence type="predicted"/>
<name>A0ACB7Z4B6_9ERIC</name>
<gene>
    <name evidence="1" type="ORF">Vadar_017473</name>
</gene>
<comment type="caution">
    <text evidence="1">The sequence shown here is derived from an EMBL/GenBank/DDBJ whole genome shotgun (WGS) entry which is preliminary data.</text>
</comment>